<protein>
    <submittedName>
        <fullName evidence="1">Uncharacterized protein</fullName>
    </submittedName>
</protein>
<organism evidence="1 2">
    <name type="scientific">Halteria grandinella</name>
    <dbReference type="NCBI Taxonomy" id="5974"/>
    <lineage>
        <taxon>Eukaryota</taxon>
        <taxon>Sar</taxon>
        <taxon>Alveolata</taxon>
        <taxon>Ciliophora</taxon>
        <taxon>Intramacronucleata</taxon>
        <taxon>Spirotrichea</taxon>
        <taxon>Stichotrichia</taxon>
        <taxon>Sporadotrichida</taxon>
        <taxon>Halteriidae</taxon>
        <taxon>Halteria</taxon>
    </lineage>
</organism>
<name>A0A8J8P1W2_HALGN</name>
<dbReference type="Proteomes" id="UP000785679">
    <property type="component" value="Unassembled WGS sequence"/>
</dbReference>
<evidence type="ECO:0000313" key="2">
    <source>
        <dbReference type="Proteomes" id="UP000785679"/>
    </source>
</evidence>
<dbReference type="AlphaFoldDB" id="A0A8J8P1W2"/>
<gene>
    <name evidence="1" type="ORF">FGO68_gene10684</name>
</gene>
<evidence type="ECO:0000313" key="1">
    <source>
        <dbReference type="EMBL" id="TNV85572.1"/>
    </source>
</evidence>
<accession>A0A8J8P1W2</accession>
<keyword evidence="2" id="KW-1185">Reference proteome</keyword>
<proteinExistence type="predicted"/>
<comment type="caution">
    <text evidence="1">The sequence shown here is derived from an EMBL/GenBank/DDBJ whole genome shotgun (WGS) entry which is preliminary data.</text>
</comment>
<dbReference type="EMBL" id="RRYP01001715">
    <property type="protein sequence ID" value="TNV85572.1"/>
    <property type="molecule type" value="Genomic_DNA"/>
</dbReference>
<reference evidence="1" key="1">
    <citation type="submission" date="2019-06" db="EMBL/GenBank/DDBJ databases">
        <authorList>
            <person name="Zheng W."/>
        </authorList>
    </citation>
    <scope>NUCLEOTIDE SEQUENCE</scope>
    <source>
        <strain evidence="1">QDHG01</strain>
    </source>
</reference>
<sequence>MRRGLRQSLTCGCCSSLQIHYYPLWSQSPLPDNPQISGKSLSQSFTHFQQYLNRNFLHLSYRGFYHSVPPKELDNCLPGNYVNNMRTVYHGLQSNSFACHIHRTGNVSTGETSFSILEEPGQIN</sequence>